<evidence type="ECO:0000256" key="1">
    <source>
        <dbReference type="ARBA" id="ARBA00022491"/>
    </source>
</evidence>
<organism evidence="5 6">
    <name type="scientific">Virgibacillus oceani</name>
    <dbReference type="NCBI Taxonomy" id="1479511"/>
    <lineage>
        <taxon>Bacteria</taxon>
        <taxon>Bacillati</taxon>
        <taxon>Bacillota</taxon>
        <taxon>Bacilli</taxon>
        <taxon>Bacillales</taxon>
        <taxon>Bacillaceae</taxon>
        <taxon>Virgibacillus</taxon>
    </lineage>
</organism>
<dbReference type="PROSITE" id="PS50977">
    <property type="entry name" value="HTH_TETR_2"/>
    <property type="match status" value="1"/>
</dbReference>
<evidence type="ECO:0000259" key="4">
    <source>
        <dbReference type="PROSITE" id="PS50977"/>
    </source>
</evidence>
<dbReference type="InterPro" id="IPR009057">
    <property type="entry name" value="Homeodomain-like_sf"/>
</dbReference>
<sequence length="205" mass="23422">MSTRGRKKGANGERSRELLLDIAADEFAQKGYYKTKISTIVQRAGVTQPTFYLYFKNKESIFQELVDMFHESLFDLVRNSRLESQVNLNNVSDMIKAKLVAIFQFFANHANLTRIGLFVASDAEDMKEELSKQIAQNLIYEQKEGYFRNEIDMDIVAESLTGIIERLTATKLLNGLKEPKELANEVVHLLLYGMFMGNKASSVYE</sequence>
<feature type="domain" description="HTH tetR-type" evidence="4">
    <location>
        <begin position="13"/>
        <end position="73"/>
    </location>
</feature>
<dbReference type="PRINTS" id="PR00455">
    <property type="entry name" value="HTHTETR"/>
</dbReference>
<accession>A0A917H3K8</accession>
<reference evidence="5" key="2">
    <citation type="submission" date="2020-09" db="EMBL/GenBank/DDBJ databases">
        <authorList>
            <person name="Sun Q."/>
            <person name="Zhou Y."/>
        </authorList>
    </citation>
    <scope>NUCLEOTIDE SEQUENCE</scope>
    <source>
        <strain evidence="5">CGMCC 1.12754</strain>
    </source>
</reference>
<dbReference type="PANTHER" id="PTHR43479">
    <property type="entry name" value="ACREF/ENVCD OPERON REPRESSOR-RELATED"/>
    <property type="match status" value="1"/>
</dbReference>
<keyword evidence="2 3" id="KW-0238">DNA-binding</keyword>
<dbReference type="Pfam" id="PF00440">
    <property type="entry name" value="TetR_N"/>
    <property type="match status" value="1"/>
</dbReference>
<name>A0A917H3K8_9BACI</name>
<reference evidence="5" key="1">
    <citation type="journal article" date="2014" name="Int. J. Syst. Evol. Microbiol.">
        <title>Complete genome sequence of Corynebacterium casei LMG S-19264T (=DSM 44701T), isolated from a smear-ripened cheese.</title>
        <authorList>
            <consortium name="US DOE Joint Genome Institute (JGI-PGF)"/>
            <person name="Walter F."/>
            <person name="Albersmeier A."/>
            <person name="Kalinowski J."/>
            <person name="Ruckert C."/>
        </authorList>
    </citation>
    <scope>NUCLEOTIDE SEQUENCE</scope>
    <source>
        <strain evidence="5">CGMCC 1.12754</strain>
    </source>
</reference>
<keyword evidence="6" id="KW-1185">Reference proteome</keyword>
<keyword evidence="1" id="KW-0678">Repressor</keyword>
<dbReference type="Proteomes" id="UP000622860">
    <property type="component" value="Unassembled WGS sequence"/>
</dbReference>
<dbReference type="Gene3D" id="1.10.357.10">
    <property type="entry name" value="Tetracycline Repressor, domain 2"/>
    <property type="match status" value="1"/>
</dbReference>
<dbReference type="GO" id="GO:0003677">
    <property type="term" value="F:DNA binding"/>
    <property type="evidence" value="ECO:0007669"/>
    <property type="project" value="UniProtKB-UniRule"/>
</dbReference>
<comment type="caution">
    <text evidence="5">The sequence shown here is derived from an EMBL/GenBank/DDBJ whole genome shotgun (WGS) entry which is preliminary data.</text>
</comment>
<gene>
    <name evidence="5" type="primary">acrR3</name>
    <name evidence="5" type="ORF">GCM10011398_08150</name>
</gene>
<dbReference type="InterPro" id="IPR036271">
    <property type="entry name" value="Tet_transcr_reg_TetR-rel_C_sf"/>
</dbReference>
<dbReference type="PANTHER" id="PTHR43479:SF8">
    <property type="entry name" value="TRANSCRIPTIONAL REGULATOR, TETR FAMILY"/>
    <property type="match status" value="1"/>
</dbReference>
<protein>
    <submittedName>
        <fullName evidence="5">TetR family transcriptional regulator</fullName>
    </submittedName>
</protein>
<dbReference type="SUPFAM" id="SSF46689">
    <property type="entry name" value="Homeodomain-like"/>
    <property type="match status" value="1"/>
</dbReference>
<proteinExistence type="predicted"/>
<evidence type="ECO:0000313" key="6">
    <source>
        <dbReference type="Proteomes" id="UP000622860"/>
    </source>
</evidence>
<evidence type="ECO:0000256" key="3">
    <source>
        <dbReference type="PROSITE-ProRule" id="PRU00335"/>
    </source>
</evidence>
<dbReference type="InterPro" id="IPR050624">
    <property type="entry name" value="HTH-type_Tx_Regulator"/>
</dbReference>
<evidence type="ECO:0000256" key="2">
    <source>
        <dbReference type="ARBA" id="ARBA00023125"/>
    </source>
</evidence>
<dbReference type="SUPFAM" id="SSF48498">
    <property type="entry name" value="Tetracyclin repressor-like, C-terminal domain"/>
    <property type="match status" value="1"/>
</dbReference>
<feature type="DNA-binding region" description="H-T-H motif" evidence="3">
    <location>
        <begin position="36"/>
        <end position="55"/>
    </location>
</feature>
<dbReference type="RefSeq" id="WP_188454073.1">
    <property type="nucleotide sequence ID" value="NZ_BMFR01000002.1"/>
</dbReference>
<dbReference type="AlphaFoldDB" id="A0A917H3K8"/>
<dbReference type="EMBL" id="BMFR01000002">
    <property type="protein sequence ID" value="GGG66848.1"/>
    <property type="molecule type" value="Genomic_DNA"/>
</dbReference>
<evidence type="ECO:0000313" key="5">
    <source>
        <dbReference type="EMBL" id="GGG66848.1"/>
    </source>
</evidence>
<dbReference type="InterPro" id="IPR001647">
    <property type="entry name" value="HTH_TetR"/>
</dbReference>